<feature type="transmembrane region" description="Helical" evidence="6">
    <location>
        <begin position="390"/>
        <end position="415"/>
    </location>
</feature>
<feature type="transmembrane region" description="Helical" evidence="6">
    <location>
        <begin position="297"/>
        <end position="316"/>
    </location>
</feature>
<dbReference type="PANTHER" id="PTHR43823">
    <property type="entry name" value="SPORULATION PROTEIN YKVU"/>
    <property type="match status" value="1"/>
</dbReference>
<keyword evidence="8" id="KW-1185">Reference proteome</keyword>
<gene>
    <name evidence="7" type="ORF">QQA45_05165</name>
</gene>
<feature type="transmembrane region" description="Helical" evidence="6">
    <location>
        <begin position="336"/>
        <end position="356"/>
    </location>
</feature>
<comment type="subcellular location">
    <subcellularLocation>
        <location evidence="1">Cell membrane</location>
        <topology evidence="1">Multi-pass membrane protein</topology>
    </subcellularLocation>
</comment>
<feature type="transmembrane region" description="Helical" evidence="6">
    <location>
        <begin position="249"/>
        <end position="271"/>
    </location>
</feature>
<name>A0ABT7HK47_9FUSO</name>
<evidence type="ECO:0000313" key="8">
    <source>
        <dbReference type="Proteomes" id="UP001225134"/>
    </source>
</evidence>
<feature type="transmembrane region" description="Helical" evidence="6">
    <location>
        <begin position="7"/>
        <end position="24"/>
    </location>
</feature>
<dbReference type="RefSeq" id="WP_285153149.1">
    <property type="nucleotide sequence ID" value="NZ_JASSPP010000008.1"/>
</dbReference>
<feature type="transmembrane region" description="Helical" evidence="6">
    <location>
        <begin position="44"/>
        <end position="64"/>
    </location>
</feature>
<feature type="transmembrane region" description="Helical" evidence="6">
    <location>
        <begin position="175"/>
        <end position="195"/>
    </location>
</feature>
<evidence type="ECO:0000256" key="3">
    <source>
        <dbReference type="ARBA" id="ARBA00022692"/>
    </source>
</evidence>
<evidence type="ECO:0000256" key="4">
    <source>
        <dbReference type="ARBA" id="ARBA00022989"/>
    </source>
</evidence>
<feature type="transmembrane region" description="Helical" evidence="6">
    <location>
        <begin position="76"/>
        <end position="98"/>
    </location>
</feature>
<feature type="transmembrane region" description="Helical" evidence="6">
    <location>
        <begin position="152"/>
        <end position="169"/>
    </location>
</feature>
<dbReference type="Proteomes" id="UP001225134">
    <property type="component" value="Unassembled WGS sequence"/>
</dbReference>
<feature type="transmembrane region" description="Helical" evidence="6">
    <location>
        <begin position="216"/>
        <end position="243"/>
    </location>
</feature>
<dbReference type="InterPro" id="IPR002528">
    <property type="entry name" value="MATE_fam"/>
</dbReference>
<comment type="caution">
    <text evidence="7">The sequence shown here is derived from an EMBL/GenBank/DDBJ whole genome shotgun (WGS) entry which is preliminary data.</text>
</comment>
<evidence type="ECO:0000256" key="1">
    <source>
        <dbReference type="ARBA" id="ARBA00004651"/>
    </source>
</evidence>
<sequence>MKEYIKYVSLNVLGTLGMSLYIFADTLFISRGIGVNGLASLNVVIPAYTLINAISIMLAVGGSVCFSRSRKLKKEIFTLTMLLGAFISFFMVLIGAGFSSYFVRILGANSEIFDITNVYFRVIYIFSPFFIFSSILNFFVKNDSNPKLAMQAMLIGTLFNIVLDYILIFPFKLGMFGAVMATCASPLISIIILYKHCYKSKNLKFSRKIAYLKPRFILFTGFPMFLSELSGGLVILIFNLIIFKLKANVGIAAYGIVTNLGIIVTAIYNGIAQGVQPLLAKYYAMKKYGTVKKISKYTNILLIILSITIYAFLVLFRKNIILMFNPERSKALQELATEALILYFTSILFSGLNIFGQIKLLCTKQVKFARLISILRGIIVIFPFTEILKILFKITGVWLTMPVVELVTCLVLFFITTDFCKE</sequence>
<keyword evidence="2" id="KW-1003">Cell membrane</keyword>
<dbReference type="PANTHER" id="PTHR43823:SF3">
    <property type="entry name" value="MULTIDRUG EXPORT PROTEIN MEPA"/>
    <property type="match status" value="1"/>
</dbReference>
<feature type="transmembrane region" description="Helical" evidence="6">
    <location>
        <begin position="368"/>
        <end position="384"/>
    </location>
</feature>
<evidence type="ECO:0000256" key="5">
    <source>
        <dbReference type="ARBA" id="ARBA00023136"/>
    </source>
</evidence>
<protein>
    <submittedName>
        <fullName evidence="7">MATE family efflux transporter</fullName>
    </submittedName>
</protein>
<keyword evidence="5 6" id="KW-0472">Membrane</keyword>
<dbReference type="InterPro" id="IPR051327">
    <property type="entry name" value="MATE_MepA_subfamily"/>
</dbReference>
<evidence type="ECO:0000313" key="7">
    <source>
        <dbReference type="EMBL" id="MDK9580903.1"/>
    </source>
</evidence>
<evidence type="ECO:0000256" key="2">
    <source>
        <dbReference type="ARBA" id="ARBA00022475"/>
    </source>
</evidence>
<proteinExistence type="predicted"/>
<dbReference type="EMBL" id="JASSPP010000008">
    <property type="protein sequence ID" value="MDK9580903.1"/>
    <property type="molecule type" value="Genomic_DNA"/>
</dbReference>
<dbReference type="Pfam" id="PF01554">
    <property type="entry name" value="MatE"/>
    <property type="match status" value="2"/>
</dbReference>
<keyword evidence="4 6" id="KW-1133">Transmembrane helix</keyword>
<accession>A0ABT7HK47</accession>
<keyword evidence="3 6" id="KW-0812">Transmembrane</keyword>
<reference evidence="7 8" key="1">
    <citation type="submission" date="2023-06" db="EMBL/GenBank/DDBJ databases">
        <title>Antibody response to the Sneathia vaginalis cytopathogenic toxin A during pregnancy.</title>
        <authorList>
            <person name="Mccoy Z.T."/>
            <person name="Serrano M.G."/>
            <person name="Spaine K."/>
            <person name="Edwards D.J."/>
            <person name="Buck G.A."/>
            <person name="Jefferson K."/>
        </authorList>
    </citation>
    <scope>NUCLEOTIDE SEQUENCE [LARGE SCALE GENOMIC DNA]</scope>
    <source>
        <strain evidence="7 8">CCUG 42621</strain>
    </source>
</reference>
<organism evidence="7 8">
    <name type="scientific">Sneathia sanguinegens</name>
    <dbReference type="NCBI Taxonomy" id="40543"/>
    <lineage>
        <taxon>Bacteria</taxon>
        <taxon>Fusobacteriati</taxon>
        <taxon>Fusobacteriota</taxon>
        <taxon>Fusobacteriia</taxon>
        <taxon>Fusobacteriales</taxon>
        <taxon>Leptotrichiaceae</taxon>
        <taxon>Sneathia</taxon>
    </lineage>
</organism>
<feature type="transmembrane region" description="Helical" evidence="6">
    <location>
        <begin position="118"/>
        <end position="140"/>
    </location>
</feature>
<evidence type="ECO:0000256" key="6">
    <source>
        <dbReference type="SAM" id="Phobius"/>
    </source>
</evidence>